<dbReference type="CDD" id="cd04455">
    <property type="entry name" value="S1_NusA"/>
    <property type="match status" value="1"/>
</dbReference>
<dbReference type="PANTHER" id="PTHR22648">
    <property type="entry name" value="TRANSCRIPTION TERMINATION FACTOR NUSA"/>
    <property type="match status" value="1"/>
</dbReference>
<dbReference type="PROSITE" id="PS50084">
    <property type="entry name" value="KH_TYPE_1"/>
    <property type="match status" value="1"/>
</dbReference>
<dbReference type="SUPFAM" id="SSF47794">
    <property type="entry name" value="Rad51 N-terminal domain-like"/>
    <property type="match status" value="2"/>
</dbReference>
<dbReference type="InterPro" id="IPR009019">
    <property type="entry name" value="KH_sf_prok-type"/>
</dbReference>
<sequence length="504" mass="56262">MSKEILMVVDAISNEKGVPRDVIFEAVEAALASASRKRFDQEEANVRVHIDRRTGDYDTFRYWTVVEDDEFETPDYEIKESIAEQRDPPLKLGDVVEHKIENAAFGRIAAQTAKQVIVQKVREAERAEVVRQYADREGELVAGIVKKTTRDGLIIDLGENAEAFLPRNEMIHGERYRMNERVRALLVKVDPDARGAQLQLSRTSPAFIIELFKIEVPEIAEQLIEIKGAARDPGSRAKIAVKTNDRRIDPVGACVGMRGSRVQAVSSELQNERVDIVLWDDNPAQLVINAMAPADVGSILVDEDAHAMDVAVAQDNLAQAIGRSGQNVRLASELTGWRINVMTEDEAESKREQEIDSLVDSFVQHLEVDEDVARLLVEEGFTTLEEIAYVPLEEMLEIEEFDEALVEELRARAKDELLTMAIASEEALDGAQPADDLLEMDGMERHLAFILASRGIVTMEDLAEQSVDDLVDIEELDEARAAALIMTARAPWFEDENASDSNTQ</sequence>
<dbReference type="InterPro" id="IPR003029">
    <property type="entry name" value="S1_domain"/>
</dbReference>
<dbReference type="GO" id="GO:0031564">
    <property type="term" value="P:transcription antitermination"/>
    <property type="evidence" value="ECO:0007669"/>
    <property type="project" value="UniProtKB-UniRule"/>
</dbReference>
<keyword evidence="2 7" id="KW-0963">Cytoplasm</keyword>
<proteinExistence type="inferred from homology"/>
<evidence type="ECO:0000313" key="9">
    <source>
        <dbReference type="EMBL" id="PCF96512.1"/>
    </source>
</evidence>
<comment type="subunit">
    <text evidence="7">Monomer. Binds directly to the core enzyme of the DNA-dependent RNA polymerase and to nascent RNA.</text>
</comment>
<dbReference type="Pfam" id="PF26594">
    <property type="entry name" value="KH_NusA_2nd"/>
    <property type="match status" value="1"/>
</dbReference>
<dbReference type="FunFam" id="3.30.300.20:FF:000002">
    <property type="entry name" value="Transcription termination/antitermination protein NusA"/>
    <property type="match status" value="1"/>
</dbReference>
<evidence type="ECO:0000256" key="7">
    <source>
        <dbReference type="HAMAP-Rule" id="MF_00945"/>
    </source>
</evidence>
<comment type="function">
    <text evidence="7">Participates in both transcription termination and antitermination.</text>
</comment>
<keyword evidence="5 7" id="KW-0805">Transcription regulation</keyword>
<dbReference type="InterPro" id="IPR010214">
    <property type="entry name" value="Tscrpt_termin_fac_NusA_C_rpt"/>
</dbReference>
<name>A0A2A4HNL8_9GAMM</name>
<dbReference type="InterPro" id="IPR015946">
    <property type="entry name" value="KH_dom-like_a/b"/>
</dbReference>
<evidence type="ECO:0000256" key="6">
    <source>
        <dbReference type="ARBA" id="ARBA00023163"/>
    </source>
</evidence>
<evidence type="ECO:0000256" key="3">
    <source>
        <dbReference type="ARBA" id="ARBA00022814"/>
    </source>
</evidence>
<keyword evidence="10" id="KW-1185">Reference proteome</keyword>
<dbReference type="InterPro" id="IPR010213">
    <property type="entry name" value="TF_NusA"/>
</dbReference>
<dbReference type="CDD" id="cd22529">
    <property type="entry name" value="KH-II_NusA_rpt2"/>
    <property type="match status" value="1"/>
</dbReference>
<dbReference type="InterPro" id="IPR025249">
    <property type="entry name" value="TF_NusA_KH_1st"/>
</dbReference>
<dbReference type="Pfam" id="PF00575">
    <property type="entry name" value="S1"/>
    <property type="match status" value="1"/>
</dbReference>
<dbReference type="CDD" id="cd02134">
    <property type="entry name" value="KH-II_NusA_rpt1"/>
    <property type="match status" value="1"/>
</dbReference>
<organism evidence="9 10">
    <name type="scientific">Vreelandella nigrificans</name>
    <dbReference type="NCBI Taxonomy" id="2042704"/>
    <lineage>
        <taxon>Bacteria</taxon>
        <taxon>Pseudomonadati</taxon>
        <taxon>Pseudomonadota</taxon>
        <taxon>Gammaproteobacteria</taxon>
        <taxon>Oceanospirillales</taxon>
        <taxon>Halomonadaceae</taxon>
        <taxon>Vreelandella</taxon>
    </lineage>
</organism>
<dbReference type="SUPFAM" id="SSF54814">
    <property type="entry name" value="Prokaryotic type KH domain (KH-domain type II)"/>
    <property type="match status" value="2"/>
</dbReference>
<dbReference type="SUPFAM" id="SSF69705">
    <property type="entry name" value="Transcription factor NusA, N-terminal domain"/>
    <property type="match status" value="1"/>
</dbReference>
<dbReference type="SMART" id="SM00316">
    <property type="entry name" value="S1"/>
    <property type="match status" value="1"/>
</dbReference>
<dbReference type="InterPro" id="IPR030842">
    <property type="entry name" value="TF_NusA_bacterial"/>
</dbReference>
<evidence type="ECO:0000256" key="4">
    <source>
        <dbReference type="ARBA" id="ARBA00022884"/>
    </source>
</evidence>
<dbReference type="GO" id="GO:0003723">
    <property type="term" value="F:RNA binding"/>
    <property type="evidence" value="ECO:0007669"/>
    <property type="project" value="UniProtKB-UniRule"/>
</dbReference>
<dbReference type="InterPro" id="IPR013735">
    <property type="entry name" value="TF_NusA_N"/>
</dbReference>
<evidence type="ECO:0000259" key="8">
    <source>
        <dbReference type="PROSITE" id="PS50126"/>
    </source>
</evidence>
<dbReference type="InterPro" id="IPR058582">
    <property type="entry name" value="KH_NusA_2nd"/>
</dbReference>
<evidence type="ECO:0000256" key="5">
    <source>
        <dbReference type="ARBA" id="ARBA00023015"/>
    </source>
</evidence>
<evidence type="ECO:0000256" key="1">
    <source>
        <dbReference type="ARBA" id="ARBA00022472"/>
    </source>
</evidence>
<comment type="similarity">
    <text evidence="7">Belongs to the NusA family.</text>
</comment>
<dbReference type="GO" id="GO:0003700">
    <property type="term" value="F:DNA-binding transcription factor activity"/>
    <property type="evidence" value="ECO:0007669"/>
    <property type="project" value="InterPro"/>
</dbReference>
<dbReference type="Gene3D" id="2.40.50.140">
    <property type="entry name" value="Nucleic acid-binding proteins"/>
    <property type="match status" value="1"/>
</dbReference>
<reference evidence="10" key="1">
    <citation type="submission" date="2017-09" db="EMBL/GenBank/DDBJ databases">
        <authorList>
            <person name="Cho G.-S."/>
            <person name="Oguntoyinbo F.A."/>
            <person name="Cnockaert M."/>
            <person name="Kabisch J."/>
            <person name="Neve H."/>
            <person name="Bockelmann W."/>
            <person name="Wenning M."/>
            <person name="Franz C.M."/>
            <person name="Vandamme P."/>
        </authorList>
    </citation>
    <scope>NUCLEOTIDE SEQUENCE [LARGE SCALE GENOMIC DNA]</scope>
    <source>
        <strain evidence="10">MBT G8648</strain>
    </source>
</reference>
<feature type="domain" description="S1 motif" evidence="8">
    <location>
        <begin position="138"/>
        <end position="203"/>
    </location>
</feature>
<dbReference type="AlphaFoldDB" id="A0A2A4HNL8"/>
<gene>
    <name evidence="7 9" type="primary">nusA</name>
    <name evidence="9" type="ORF">CPA45_05675</name>
</gene>
<evidence type="ECO:0000256" key="2">
    <source>
        <dbReference type="ARBA" id="ARBA00022490"/>
    </source>
</evidence>
<dbReference type="Pfam" id="PF08529">
    <property type="entry name" value="NusA_N"/>
    <property type="match status" value="1"/>
</dbReference>
<dbReference type="HAMAP" id="MF_00945_B">
    <property type="entry name" value="NusA_B"/>
    <property type="match status" value="1"/>
</dbReference>
<dbReference type="NCBIfam" id="TIGR01954">
    <property type="entry name" value="nusA_Cterm_rpt"/>
    <property type="match status" value="2"/>
</dbReference>
<protein>
    <recommendedName>
        <fullName evidence="7">Transcription termination/antitermination protein NusA</fullName>
    </recommendedName>
</protein>
<comment type="subcellular location">
    <subcellularLocation>
        <location evidence="7">Cytoplasm</location>
    </subcellularLocation>
</comment>
<dbReference type="Gene3D" id="3.30.1480.10">
    <property type="entry name" value="NusA, N-terminal domain"/>
    <property type="match status" value="1"/>
</dbReference>
<dbReference type="FunFam" id="3.30.300.20:FF:000005">
    <property type="entry name" value="Transcription termination/antitermination protein NusA"/>
    <property type="match status" value="1"/>
</dbReference>
<dbReference type="PANTHER" id="PTHR22648:SF0">
    <property type="entry name" value="TRANSCRIPTION TERMINATION_ANTITERMINATION PROTEIN NUSA"/>
    <property type="match status" value="1"/>
</dbReference>
<dbReference type="NCBIfam" id="TIGR01953">
    <property type="entry name" value="NusA"/>
    <property type="match status" value="1"/>
</dbReference>
<dbReference type="InterPro" id="IPR036555">
    <property type="entry name" value="NusA_N_sf"/>
</dbReference>
<dbReference type="InterPro" id="IPR004087">
    <property type="entry name" value="KH_dom"/>
</dbReference>
<keyword evidence="4 7" id="KW-0694">RNA-binding</keyword>
<dbReference type="PROSITE" id="PS50126">
    <property type="entry name" value="S1"/>
    <property type="match status" value="1"/>
</dbReference>
<dbReference type="Pfam" id="PF13184">
    <property type="entry name" value="KH_NusA_1st"/>
    <property type="match status" value="1"/>
</dbReference>
<dbReference type="InterPro" id="IPR010995">
    <property type="entry name" value="DNA_repair_Rad51/TF_NusA_a-hlx"/>
</dbReference>
<dbReference type="InterPro" id="IPR012340">
    <property type="entry name" value="NA-bd_OB-fold"/>
</dbReference>
<comment type="caution">
    <text evidence="9">The sequence shown here is derived from an EMBL/GenBank/DDBJ whole genome shotgun (WGS) entry which is preliminary data.</text>
</comment>
<dbReference type="GO" id="GO:0005829">
    <property type="term" value="C:cytosol"/>
    <property type="evidence" value="ECO:0007669"/>
    <property type="project" value="TreeGrafter"/>
</dbReference>
<dbReference type="EMBL" id="NWUX01000003">
    <property type="protein sequence ID" value="PCF96512.1"/>
    <property type="molecule type" value="Genomic_DNA"/>
</dbReference>
<dbReference type="Proteomes" id="UP000218677">
    <property type="component" value="Unassembled WGS sequence"/>
</dbReference>
<dbReference type="Pfam" id="PF14520">
    <property type="entry name" value="HHH_5"/>
    <property type="match status" value="1"/>
</dbReference>
<accession>A0A2A4HNL8</accession>
<dbReference type="GO" id="GO:0006353">
    <property type="term" value="P:DNA-templated transcription termination"/>
    <property type="evidence" value="ECO:0007669"/>
    <property type="project" value="UniProtKB-UniRule"/>
</dbReference>
<evidence type="ECO:0000313" key="10">
    <source>
        <dbReference type="Proteomes" id="UP000218677"/>
    </source>
</evidence>
<dbReference type="Gene3D" id="1.10.150.20">
    <property type="entry name" value="5' to 3' exonuclease, C-terminal subdomain"/>
    <property type="match status" value="2"/>
</dbReference>
<keyword evidence="3 7" id="KW-0889">Transcription antitermination</keyword>
<dbReference type="Gene3D" id="3.30.300.20">
    <property type="match status" value="2"/>
</dbReference>
<keyword evidence="1 7" id="KW-0806">Transcription termination</keyword>
<dbReference type="GO" id="GO:0000166">
    <property type="term" value="F:nucleotide binding"/>
    <property type="evidence" value="ECO:0007669"/>
    <property type="project" value="InterPro"/>
</dbReference>
<dbReference type="FunFam" id="1.10.150.20:FF:000015">
    <property type="entry name" value="Transcription termination/antitermination protein NusA"/>
    <property type="match status" value="1"/>
</dbReference>
<dbReference type="RefSeq" id="WP_078090000.1">
    <property type="nucleotide sequence ID" value="NZ_NWUX01000003.1"/>
</dbReference>
<dbReference type="SMART" id="SM00322">
    <property type="entry name" value="KH"/>
    <property type="match status" value="2"/>
</dbReference>
<keyword evidence="6 7" id="KW-0804">Transcription</keyword>
<dbReference type="SUPFAM" id="SSF50249">
    <property type="entry name" value="Nucleic acid-binding proteins"/>
    <property type="match status" value="1"/>
</dbReference>
<dbReference type="OrthoDB" id="9807233at2"/>